<dbReference type="Pfam" id="PF00021">
    <property type="entry name" value="UPAR_LY6"/>
    <property type="match status" value="2"/>
</dbReference>
<evidence type="ECO:0000313" key="15">
    <source>
        <dbReference type="RefSeq" id="XP_054855436.1"/>
    </source>
</evidence>
<feature type="region of interest" description="Disordered" evidence="11">
    <location>
        <begin position="249"/>
        <end position="307"/>
    </location>
</feature>
<feature type="compositionally biased region" description="Polar residues" evidence="11">
    <location>
        <begin position="256"/>
        <end position="272"/>
    </location>
</feature>
<evidence type="ECO:0000259" key="13">
    <source>
        <dbReference type="SMART" id="SM00134"/>
    </source>
</evidence>
<evidence type="ECO:0000256" key="5">
    <source>
        <dbReference type="ARBA" id="ARBA00022622"/>
    </source>
</evidence>
<dbReference type="SUPFAM" id="SSF57302">
    <property type="entry name" value="Snake toxin-like"/>
    <property type="match status" value="2"/>
</dbReference>
<reference evidence="15" key="1">
    <citation type="submission" date="2025-08" db="UniProtKB">
        <authorList>
            <consortium name="RefSeq"/>
        </authorList>
    </citation>
    <scope>IDENTIFICATION</scope>
    <source>
        <tissue evidence="15">Blood</tissue>
    </source>
</reference>
<dbReference type="GeneID" id="129343308"/>
<evidence type="ECO:0000256" key="6">
    <source>
        <dbReference type="ARBA" id="ARBA00022729"/>
    </source>
</evidence>
<comment type="subcellular location">
    <subcellularLocation>
        <location evidence="1">Cell membrane</location>
        <topology evidence="1">Lipid-anchor</topology>
        <topology evidence="1">GPI-anchor</topology>
    </subcellularLocation>
    <subcellularLocation>
        <location evidence="2">Secreted</location>
    </subcellularLocation>
</comment>
<dbReference type="FunFam" id="2.10.60.10:FF:000017">
    <property type="entry name" value="Ly6/PLAUR domain-containing protein 3"/>
    <property type="match status" value="1"/>
</dbReference>
<organism evidence="14 15">
    <name type="scientific">Eublepharis macularius</name>
    <name type="common">Leopard gecko</name>
    <name type="synonym">Cyrtodactylus macularius</name>
    <dbReference type="NCBI Taxonomy" id="481883"/>
    <lineage>
        <taxon>Eukaryota</taxon>
        <taxon>Metazoa</taxon>
        <taxon>Chordata</taxon>
        <taxon>Craniata</taxon>
        <taxon>Vertebrata</taxon>
        <taxon>Euteleostomi</taxon>
        <taxon>Lepidosauria</taxon>
        <taxon>Squamata</taxon>
        <taxon>Bifurcata</taxon>
        <taxon>Gekkota</taxon>
        <taxon>Eublepharidae</taxon>
        <taxon>Eublepharinae</taxon>
        <taxon>Eublepharis</taxon>
    </lineage>
</organism>
<evidence type="ECO:0000256" key="2">
    <source>
        <dbReference type="ARBA" id="ARBA00004613"/>
    </source>
</evidence>
<dbReference type="Proteomes" id="UP001190640">
    <property type="component" value="Chromosome 15"/>
</dbReference>
<proteinExistence type="predicted"/>
<feature type="domain" description="UPAR/Ly6" evidence="13">
    <location>
        <begin position="26"/>
        <end position="123"/>
    </location>
</feature>
<evidence type="ECO:0000256" key="1">
    <source>
        <dbReference type="ARBA" id="ARBA00004609"/>
    </source>
</evidence>
<keyword evidence="10" id="KW-0449">Lipoprotein</keyword>
<accession>A0AA97LHD6</accession>
<sequence>MGTHLLLQTCVFLLALTFSSKGVLALECHSCVDIGDGGCSSQNMKKIKCPESTEVCVETVAAVQWSHGNFLIGEKGCGLGLPGTNDKAVELHGIVAFSQLYQCNSSHCNNKLDLGEMQLKTIGNESMMVPNGVECYSCTGDECSTDNATIVKCYNSFQGCFHGNVTMRAGKFSLTRPIKGCVEDEECTKVTRGSPAITLVGSCCSGSLCNVDLSNKTYFAPKIPRLAILPDPSANVTLAATSSGYPHATLPAPSAADNQPPSTTMTSSLFNRNDQDHDDNHDHDHDHDHNHDHGHGHDHNHDHDDKETFSVGNEYFINAVQVEERKHQEQAPYSRGVTGSEASFLLILLLAGLLM</sequence>
<dbReference type="CDD" id="cd23562">
    <property type="entry name" value="TFP_LU_ECD_LYPD3_rpt1"/>
    <property type="match status" value="1"/>
</dbReference>
<dbReference type="SMART" id="SM00134">
    <property type="entry name" value="LU"/>
    <property type="match status" value="1"/>
</dbReference>
<keyword evidence="6 12" id="KW-0732">Signal</keyword>
<keyword evidence="4" id="KW-0964">Secreted</keyword>
<dbReference type="CDD" id="cd23563">
    <property type="entry name" value="TFP_LU_ECD_LYPD3_rpt2"/>
    <property type="match status" value="1"/>
</dbReference>
<keyword evidence="8" id="KW-1015">Disulfide bond</keyword>
<dbReference type="GO" id="GO:0098552">
    <property type="term" value="C:side of membrane"/>
    <property type="evidence" value="ECO:0007669"/>
    <property type="project" value="UniProtKB-KW"/>
</dbReference>
<dbReference type="KEGG" id="emc:129343308"/>
<evidence type="ECO:0000256" key="3">
    <source>
        <dbReference type="ARBA" id="ARBA00022475"/>
    </source>
</evidence>
<evidence type="ECO:0000256" key="11">
    <source>
        <dbReference type="SAM" id="MobiDB-lite"/>
    </source>
</evidence>
<name>A0AA97LHD6_EUBMA</name>
<dbReference type="InterPro" id="IPR016054">
    <property type="entry name" value="LY6_UPA_recep-like"/>
</dbReference>
<keyword evidence="14" id="KW-1185">Reference proteome</keyword>
<keyword evidence="5" id="KW-0336">GPI-anchor</keyword>
<evidence type="ECO:0000313" key="14">
    <source>
        <dbReference type="Proteomes" id="UP001190640"/>
    </source>
</evidence>
<evidence type="ECO:0000256" key="9">
    <source>
        <dbReference type="ARBA" id="ARBA00023180"/>
    </source>
</evidence>
<gene>
    <name evidence="15" type="primary">LYPD3</name>
</gene>
<evidence type="ECO:0000256" key="4">
    <source>
        <dbReference type="ARBA" id="ARBA00022525"/>
    </source>
</evidence>
<dbReference type="PANTHER" id="PTHR10624:SF8">
    <property type="entry name" value="LY6_PLAUR DOMAIN-CONTAINING PROTEIN 3"/>
    <property type="match status" value="1"/>
</dbReference>
<feature type="signal peptide" evidence="12">
    <location>
        <begin position="1"/>
        <end position="25"/>
    </location>
</feature>
<evidence type="ECO:0000256" key="10">
    <source>
        <dbReference type="ARBA" id="ARBA00023288"/>
    </source>
</evidence>
<evidence type="ECO:0000256" key="12">
    <source>
        <dbReference type="SAM" id="SignalP"/>
    </source>
</evidence>
<feature type="compositionally biased region" description="Basic and acidic residues" evidence="11">
    <location>
        <begin position="273"/>
        <end position="307"/>
    </location>
</feature>
<dbReference type="GO" id="GO:0005576">
    <property type="term" value="C:extracellular region"/>
    <property type="evidence" value="ECO:0007669"/>
    <property type="project" value="UniProtKB-SubCell"/>
</dbReference>
<dbReference type="Gene3D" id="2.10.60.10">
    <property type="entry name" value="CD59"/>
    <property type="match status" value="2"/>
</dbReference>
<protein>
    <submittedName>
        <fullName evidence="15">Ly6/PLAUR domain-containing protein 3</fullName>
    </submittedName>
</protein>
<dbReference type="AlphaFoldDB" id="A0AA97LHD6"/>
<dbReference type="GO" id="GO:0005886">
    <property type="term" value="C:plasma membrane"/>
    <property type="evidence" value="ECO:0007669"/>
    <property type="project" value="UniProtKB-SubCell"/>
</dbReference>
<dbReference type="PANTHER" id="PTHR10624">
    <property type="entry name" value="UROKINASE PLASMINOGEN ACTIVATOR SURFACE RECEPTOR-RELATED"/>
    <property type="match status" value="1"/>
</dbReference>
<dbReference type="RefSeq" id="XP_054855436.1">
    <property type="nucleotide sequence ID" value="XM_054999461.1"/>
</dbReference>
<keyword evidence="9" id="KW-0325">Glycoprotein</keyword>
<feature type="chain" id="PRO_5041695903" evidence="12">
    <location>
        <begin position="26"/>
        <end position="355"/>
    </location>
</feature>
<keyword evidence="7" id="KW-0472">Membrane</keyword>
<evidence type="ECO:0000256" key="8">
    <source>
        <dbReference type="ARBA" id="ARBA00023157"/>
    </source>
</evidence>
<keyword evidence="3" id="KW-1003">Cell membrane</keyword>
<dbReference type="InterPro" id="IPR045860">
    <property type="entry name" value="Snake_toxin-like_sf"/>
</dbReference>
<evidence type="ECO:0000256" key="7">
    <source>
        <dbReference type="ARBA" id="ARBA00023136"/>
    </source>
</evidence>
<dbReference type="CTD" id="27076"/>